<accession>A0A151A517</accession>
<dbReference type="CDD" id="cd03785">
    <property type="entry name" value="GT28_MurG"/>
    <property type="match status" value="1"/>
</dbReference>
<comment type="subcellular location">
    <subcellularLocation>
        <location evidence="10">Cell membrane</location>
        <topology evidence="10">Peripheral membrane protein</topology>
        <orientation evidence="10">Cytoplasmic side</orientation>
    </subcellularLocation>
</comment>
<organism evidence="13 14">
    <name type="scientific">Staphylococcus kloosii</name>
    <dbReference type="NCBI Taxonomy" id="29384"/>
    <lineage>
        <taxon>Bacteria</taxon>
        <taxon>Bacillati</taxon>
        <taxon>Bacillota</taxon>
        <taxon>Bacilli</taxon>
        <taxon>Bacillales</taxon>
        <taxon>Staphylococcaceae</taxon>
        <taxon>Staphylococcus</taxon>
    </lineage>
</organism>
<keyword evidence="6 10" id="KW-0573">Peptidoglycan synthesis</keyword>
<evidence type="ECO:0000256" key="10">
    <source>
        <dbReference type="HAMAP-Rule" id="MF_00033"/>
    </source>
</evidence>
<evidence type="ECO:0000256" key="7">
    <source>
        <dbReference type="ARBA" id="ARBA00023136"/>
    </source>
</evidence>
<dbReference type="AlphaFoldDB" id="A0A151A517"/>
<keyword evidence="1 10" id="KW-1003">Cell membrane</keyword>
<evidence type="ECO:0000256" key="6">
    <source>
        <dbReference type="ARBA" id="ARBA00022984"/>
    </source>
</evidence>
<dbReference type="GO" id="GO:0051301">
    <property type="term" value="P:cell division"/>
    <property type="evidence" value="ECO:0007669"/>
    <property type="project" value="UniProtKB-KW"/>
</dbReference>
<evidence type="ECO:0000259" key="12">
    <source>
        <dbReference type="Pfam" id="PF04101"/>
    </source>
</evidence>
<dbReference type="EC" id="2.4.1.227" evidence="10"/>
<feature type="domain" description="Glycosyltransferase family 28 N-terminal" evidence="11">
    <location>
        <begin position="4"/>
        <end position="144"/>
    </location>
</feature>
<dbReference type="InterPro" id="IPR006009">
    <property type="entry name" value="GlcNAc_MurG"/>
</dbReference>
<feature type="binding site" evidence="10">
    <location>
        <position position="166"/>
    </location>
    <ligand>
        <name>UDP-N-acetyl-alpha-D-glucosamine</name>
        <dbReference type="ChEBI" id="CHEBI:57705"/>
    </ligand>
</feature>
<dbReference type="RefSeq" id="WP_061854686.1">
    <property type="nucleotide sequence ID" value="NZ_LUGM01000002.1"/>
</dbReference>
<dbReference type="InterPro" id="IPR004276">
    <property type="entry name" value="GlycoTrans_28_N"/>
</dbReference>
<dbReference type="PANTHER" id="PTHR21015:SF27">
    <property type="entry name" value="UDP-N-ACETYLGLUCOSAMINE--N-ACETYLMURAMYL-(PENTAPEPTIDE) PYROPHOSPHORYL-UNDECAPRENOL N-ACETYLGLUCOSAMINE TRANSFERASE"/>
    <property type="match status" value="1"/>
</dbReference>
<dbReference type="EMBL" id="LUGM01000002">
    <property type="protein sequence ID" value="KYH14514.1"/>
    <property type="molecule type" value="Genomic_DNA"/>
</dbReference>
<comment type="pathway">
    <text evidence="10">Cell wall biogenesis; peptidoglycan biosynthesis.</text>
</comment>
<keyword evidence="7 10" id="KW-0472">Membrane</keyword>
<evidence type="ECO:0000256" key="9">
    <source>
        <dbReference type="ARBA" id="ARBA00023316"/>
    </source>
</evidence>
<feature type="binding site" evidence="10">
    <location>
        <position position="291"/>
    </location>
    <ligand>
        <name>UDP-N-acetyl-alpha-D-glucosamine</name>
        <dbReference type="ChEBI" id="CHEBI:57705"/>
    </ligand>
</feature>
<reference evidence="13 14" key="1">
    <citation type="submission" date="2016-02" db="EMBL/GenBank/DDBJ databases">
        <title>Draft genome sequence of hydrocarbon degrading Staphylococcus saprophyticus Strain CNV2, isolated from crude-oil contaminated soil from Noonmati Oil Refinery, Guwahati, Assam, India.</title>
        <authorList>
            <person name="Mukherjee A."/>
            <person name="Chettri B."/>
            <person name="Langpoklakpam J."/>
            <person name="Singh A.K."/>
            <person name="Chattopadhyay D.J."/>
        </authorList>
    </citation>
    <scope>NUCLEOTIDE SEQUENCE [LARGE SCALE GENOMIC DNA]</scope>
    <source>
        <strain evidence="13 14">CNV2</strain>
    </source>
</reference>
<dbReference type="GO" id="GO:0071555">
    <property type="term" value="P:cell wall organization"/>
    <property type="evidence" value="ECO:0007669"/>
    <property type="project" value="UniProtKB-KW"/>
</dbReference>
<evidence type="ECO:0000259" key="11">
    <source>
        <dbReference type="Pfam" id="PF03033"/>
    </source>
</evidence>
<sequence>MSKIAFTGGGTVGHVSVNLSLIPTAIEKGHEAFYIGSKNGIEKEMIASQLPNITYHSISSGKLRRYISLENIKDVFKVLKGVLDARKVLKKEQPDLLFSKGGFVSVPVVIAARSLKIPTIIHESDLTPGLANKIALKFAKKIYTTFEDTVKYLPQDKADFVGATVREDLKSGNKSRGYHLTNFTNDKKVLLVMGGSLGSRKLNDIIRGNLDGLLKTYQIIHLTGKGLLDEQLQDREGYCQFEFVKDDLTDLLAITDTVISRAGANAIYEFLTLKIPMLLIPLGLDQSRGDQIDNAKNFAKKDFGSYIMEDELTEDKLTKQLINIENNRTTIIEQMKSYKESYTRHDLFDKIIKDALQ</sequence>
<dbReference type="GO" id="GO:0005975">
    <property type="term" value="P:carbohydrate metabolic process"/>
    <property type="evidence" value="ECO:0007669"/>
    <property type="project" value="InterPro"/>
</dbReference>
<feature type="binding site" evidence="10">
    <location>
        <position position="196"/>
    </location>
    <ligand>
        <name>UDP-N-acetyl-alpha-D-glucosamine</name>
        <dbReference type="ChEBI" id="CHEBI:57705"/>
    </ligand>
</feature>
<keyword evidence="2 10" id="KW-0132">Cell division</keyword>
<dbReference type="Proteomes" id="UP000075418">
    <property type="component" value="Unassembled WGS sequence"/>
</dbReference>
<comment type="caution">
    <text evidence="10">Lacks conserved residue(s) required for the propagation of feature annotation.</text>
</comment>
<evidence type="ECO:0000256" key="2">
    <source>
        <dbReference type="ARBA" id="ARBA00022618"/>
    </source>
</evidence>
<feature type="domain" description="Glycosyl transferase family 28 C-terminal" evidence="12">
    <location>
        <begin position="189"/>
        <end position="338"/>
    </location>
</feature>
<evidence type="ECO:0000313" key="14">
    <source>
        <dbReference type="Proteomes" id="UP000075418"/>
    </source>
</evidence>
<comment type="similarity">
    <text evidence="10">Belongs to the glycosyltransferase 28 family. MurG subfamily.</text>
</comment>
<dbReference type="SUPFAM" id="SSF53756">
    <property type="entry name" value="UDP-Glycosyltransferase/glycogen phosphorylase"/>
    <property type="match status" value="1"/>
</dbReference>
<evidence type="ECO:0000256" key="1">
    <source>
        <dbReference type="ARBA" id="ARBA00022475"/>
    </source>
</evidence>
<dbReference type="NCBIfam" id="NF009102">
    <property type="entry name" value="PRK12446.1"/>
    <property type="match status" value="1"/>
</dbReference>
<evidence type="ECO:0000313" key="13">
    <source>
        <dbReference type="EMBL" id="KYH14514.1"/>
    </source>
</evidence>
<proteinExistence type="inferred from homology"/>
<evidence type="ECO:0000256" key="8">
    <source>
        <dbReference type="ARBA" id="ARBA00023306"/>
    </source>
</evidence>
<dbReference type="UniPathway" id="UPA00219"/>
<keyword evidence="3 10" id="KW-0328">Glycosyltransferase</keyword>
<dbReference type="PANTHER" id="PTHR21015">
    <property type="entry name" value="UDP-N-ACETYLGLUCOSAMINE--N-ACETYLMURAMYL-(PENTAPEPTIDE) PYROPHOSPHORYL-UNDECAPRENOL N-ACETYLGLUCOSAMINE TRANSFERASE 1"/>
    <property type="match status" value="1"/>
</dbReference>
<dbReference type="GO" id="GO:0008360">
    <property type="term" value="P:regulation of cell shape"/>
    <property type="evidence" value="ECO:0007669"/>
    <property type="project" value="UniProtKB-KW"/>
</dbReference>
<evidence type="ECO:0000256" key="3">
    <source>
        <dbReference type="ARBA" id="ARBA00022676"/>
    </source>
</evidence>
<evidence type="ECO:0000256" key="4">
    <source>
        <dbReference type="ARBA" id="ARBA00022679"/>
    </source>
</evidence>
<comment type="function">
    <text evidence="10">Cell wall formation. Catalyzes the transfer of a GlcNAc subunit on undecaprenyl-pyrophosphoryl-MurNAc-pentapeptide (lipid intermediate I) to form undecaprenyl-pyrophosphoryl-MurNAc-(pentapeptide)GlcNAc (lipid intermediate II).</text>
</comment>
<name>A0A151A517_9STAP</name>
<dbReference type="GO" id="GO:0050511">
    <property type="term" value="F:undecaprenyldiphospho-muramoylpentapeptide beta-N-acetylglucosaminyltransferase activity"/>
    <property type="evidence" value="ECO:0007669"/>
    <property type="project" value="UniProtKB-UniRule"/>
</dbReference>
<dbReference type="HAMAP" id="MF_00033">
    <property type="entry name" value="MurG"/>
    <property type="match status" value="1"/>
</dbReference>
<dbReference type="Pfam" id="PF03033">
    <property type="entry name" value="Glyco_transf_28"/>
    <property type="match status" value="1"/>
</dbReference>
<keyword evidence="4 10" id="KW-0808">Transferase</keyword>
<dbReference type="GO" id="GO:0005886">
    <property type="term" value="C:plasma membrane"/>
    <property type="evidence" value="ECO:0007669"/>
    <property type="project" value="UniProtKB-SubCell"/>
</dbReference>
<comment type="catalytic activity">
    <reaction evidence="10">
        <text>Mur2Ac(oyl-L-Ala-gamma-D-Glu-L-Lys-D-Ala-D-Ala)-di-trans,octa-cis-undecaprenyl diphosphate + UDP-N-acetyl-alpha-D-glucosamine = beta-D-GlcNAc-(1-&gt;4)-Mur2Ac(oyl-L-Ala-gamma-D-Glu-L-Lys-D-Ala-D-Ala)-di-trans,octa-cis-undecaprenyl diphosphate + UDP + H(+)</text>
        <dbReference type="Rhea" id="RHEA:23192"/>
        <dbReference type="ChEBI" id="CHEBI:15378"/>
        <dbReference type="ChEBI" id="CHEBI:57705"/>
        <dbReference type="ChEBI" id="CHEBI:58223"/>
        <dbReference type="ChEBI" id="CHEBI:60032"/>
        <dbReference type="ChEBI" id="CHEBI:60033"/>
        <dbReference type="EC" id="2.4.1.227"/>
    </reaction>
</comment>
<keyword evidence="9 10" id="KW-0961">Cell wall biogenesis/degradation</keyword>
<dbReference type="InterPro" id="IPR007235">
    <property type="entry name" value="Glyco_trans_28_C"/>
</dbReference>
<gene>
    <name evidence="10" type="primary">murG</name>
    <name evidence="13" type="ORF">A0131_06965</name>
</gene>
<dbReference type="Pfam" id="PF04101">
    <property type="entry name" value="Glyco_tran_28_C"/>
    <property type="match status" value="1"/>
</dbReference>
<protein>
    <recommendedName>
        <fullName evidence="10">UDP-N-acetylglucosamine--N-acetylmuramyl-(pentapeptide) pyrophosphoryl-undecaprenol N-acetylglucosamine transferase</fullName>
        <ecNumber evidence="10">2.4.1.227</ecNumber>
    </recommendedName>
    <alternativeName>
        <fullName evidence="10">Undecaprenyl-PP-MurNAc-pentapeptide-UDPGlcNAc GlcNAc transferase</fullName>
    </alternativeName>
</protein>
<comment type="caution">
    <text evidence="13">The sequence shown here is derived from an EMBL/GenBank/DDBJ whole genome shotgun (WGS) entry which is preliminary data.</text>
</comment>
<evidence type="ECO:0000256" key="5">
    <source>
        <dbReference type="ARBA" id="ARBA00022960"/>
    </source>
</evidence>
<dbReference type="Gene3D" id="3.40.50.2000">
    <property type="entry name" value="Glycogen Phosphorylase B"/>
    <property type="match status" value="2"/>
</dbReference>
<keyword evidence="5 10" id="KW-0133">Cell shape</keyword>
<keyword evidence="8 10" id="KW-0131">Cell cycle</keyword>
<dbReference type="GO" id="GO:0009252">
    <property type="term" value="P:peptidoglycan biosynthetic process"/>
    <property type="evidence" value="ECO:0007669"/>
    <property type="project" value="UniProtKB-UniRule"/>
</dbReference>